<keyword evidence="3" id="KW-1185">Reference proteome</keyword>
<accession>A0A6M0H308</accession>
<dbReference type="AlphaFoldDB" id="A0A6M0H308"/>
<dbReference type="InterPro" id="IPR029058">
    <property type="entry name" value="AB_hydrolase_fold"/>
</dbReference>
<keyword evidence="2" id="KW-0378">Hydrolase</keyword>
<dbReference type="SUPFAM" id="SSF53474">
    <property type="entry name" value="alpha/beta-Hydrolases"/>
    <property type="match status" value="1"/>
</dbReference>
<feature type="domain" description="AB hydrolase-1" evidence="1">
    <location>
        <begin position="85"/>
        <end position="187"/>
    </location>
</feature>
<gene>
    <name evidence="2" type="ORF">G3M99_08630</name>
</gene>
<proteinExistence type="predicted"/>
<evidence type="ECO:0000313" key="2">
    <source>
        <dbReference type="EMBL" id="NEU04917.1"/>
    </source>
</evidence>
<dbReference type="Gene3D" id="3.40.50.1820">
    <property type="entry name" value="alpha/beta hydrolase"/>
    <property type="match status" value="1"/>
</dbReference>
<reference evidence="2 3" key="1">
    <citation type="submission" date="2020-02" db="EMBL/GenBank/DDBJ databases">
        <title>Genome assembly of a novel Clostridium senegalense strain.</title>
        <authorList>
            <person name="Gupta T.B."/>
            <person name="Jauregui R."/>
            <person name="Maclean P."/>
            <person name="Nawarathana A."/>
            <person name="Brightwell G."/>
        </authorList>
    </citation>
    <scope>NUCLEOTIDE SEQUENCE [LARGE SCALE GENOMIC DNA]</scope>
    <source>
        <strain evidence="2 3">AGRFS4</strain>
    </source>
</reference>
<dbReference type="InterPro" id="IPR000073">
    <property type="entry name" value="AB_hydrolase_1"/>
</dbReference>
<organism evidence="2 3">
    <name type="scientific">Clostridium senegalense</name>
    <dbReference type="NCBI Taxonomy" id="1465809"/>
    <lineage>
        <taxon>Bacteria</taxon>
        <taxon>Bacillati</taxon>
        <taxon>Bacillota</taxon>
        <taxon>Clostridia</taxon>
        <taxon>Eubacteriales</taxon>
        <taxon>Clostridiaceae</taxon>
        <taxon>Clostridium</taxon>
    </lineage>
</organism>
<dbReference type="EMBL" id="JAAGPU010000013">
    <property type="protein sequence ID" value="NEU04917.1"/>
    <property type="molecule type" value="Genomic_DNA"/>
</dbReference>
<name>A0A6M0H308_9CLOT</name>
<dbReference type="Pfam" id="PF00561">
    <property type="entry name" value="Abhydrolase_1"/>
    <property type="match status" value="1"/>
</dbReference>
<evidence type="ECO:0000313" key="3">
    <source>
        <dbReference type="Proteomes" id="UP000481872"/>
    </source>
</evidence>
<dbReference type="PANTHER" id="PTHR43358">
    <property type="entry name" value="ALPHA/BETA-HYDROLASE"/>
    <property type="match status" value="1"/>
</dbReference>
<dbReference type="PANTHER" id="PTHR43358:SF4">
    <property type="entry name" value="ALPHA_BETA HYDROLASE FOLD-1 DOMAIN-CONTAINING PROTEIN"/>
    <property type="match status" value="1"/>
</dbReference>
<dbReference type="RefSeq" id="WP_199869863.1">
    <property type="nucleotide sequence ID" value="NZ_JAAGPU010000013.1"/>
</dbReference>
<dbReference type="GO" id="GO:0016787">
    <property type="term" value="F:hydrolase activity"/>
    <property type="evidence" value="ECO:0007669"/>
    <property type="project" value="UniProtKB-KW"/>
</dbReference>
<dbReference type="InterPro" id="IPR052920">
    <property type="entry name" value="DNA-binding_regulatory"/>
</dbReference>
<dbReference type="Proteomes" id="UP000481872">
    <property type="component" value="Unassembled WGS sequence"/>
</dbReference>
<comment type="caution">
    <text evidence="2">The sequence shown here is derived from an EMBL/GenBank/DDBJ whole genome shotgun (WGS) entry which is preliminary data.</text>
</comment>
<evidence type="ECO:0000259" key="1">
    <source>
        <dbReference type="Pfam" id="PF00561"/>
    </source>
</evidence>
<sequence length="303" mass="34824">MINIIIFLLLVLVLTIVYLVNYSYKKVILGKKKDKEEAFNVLKNRGSYDVNLYDSIEYENLEVVSKDGYKLKGYYINKFPNNKKVIILCHGYTANHYLTLQYIDIFLKDGFNILQIDVRAHGASDGEYPTYGILEREDLDIWVEKIKEKLGEDAIIGLCGQSMGAATVLMYGGRHEEKINFIIADCGYSNGKEILKYQFKKAKVPLTPIYPFLNMVFKIKCKFSMNDVSPIDDIKESEIPTLFIHGTADTTVPCFMSEEMYKVKKGKKDRLLIIEDAGHVVAYDKDKKKYEDIVHKFINSVLN</sequence>
<protein>
    <submittedName>
        <fullName evidence="2">Alpha/beta hydrolase</fullName>
    </submittedName>
</protein>